<evidence type="ECO:0000313" key="3">
    <source>
        <dbReference type="Proteomes" id="UP001363622"/>
    </source>
</evidence>
<protein>
    <submittedName>
        <fullName evidence="2">Uncharacterized protein</fullName>
    </submittedName>
</protein>
<feature type="region of interest" description="Disordered" evidence="1">
    <location>
        <begin position="1"/>
        <end position="229"/>
    </location>
</feature>
<dbReference type="EMBL" id="JBBPHU010000008">
    <property type="protein sequence ID" value="KAK7514835.1"/>
    <property type="molecule type" value="Genomic_DNA"/>
</dbReference>
<feature type="compositionally biased region" description="Polar residues" evidence="1">
    <location>
        <begin position="38"/>
        <end position="52"/>
    </location>
</feature>
<feature type="compositionally biased region" description="Polar residues" evidence="1">
    <location>
        <begin position="456"/>
        <end position="465"/>
    </location>
</feature>
<feature type="compositionally biased region" description="Polar residues" evidence="1">
    <location>
        <begin position="156"/>
        <end position="166"/>
    </location>
</feature>
<feature type="compositionally biased region" description="Basic and acidic residues" evidence="1">
    <location>
        <begin position="216"/>
        <end position="229"/>
    </location>
</feature>
<feature type="compositionally biased region" description="Basic residues" evidence="1">
    <location>
        <begin position="1"/>
        <end position="11"/>
    </location>
</feature>
<proteinExistence type="predicted"/>
<organism evidence="2 3">
    <name type="scientific">Phyllosticta citriasiana</name>
    <dbReference type="NCBI Taxonomy" id="595635"/>
    <lineage>
        <taxon>Eukaryota</taxon>
        <taxon>Fungi</taxon>
        <taxon>Dikarya</taxon>
        <taxon>Ascomycota</taxon>
        <taxon>Pezizomycotina</taxon>
        <taxon>Dothideomycetes</taxon>
        <taxon>Dothideomycetes incertae sedis</taxon>
        <taxon>Botryosphaeriales</taxon>
        <taxon>Phyllostictaceae</taxon>
        <taxon>Phyllosticta</taxon>
    </lineage>
</organism>
<comment type="caution">
    <text evidence="2">The sequence shown here is derived from an EMBL/GenBank/DDBJ whole genome shotgun (WGS) entry which is preliminary data.</text>
</comment>
<name>A0ABR1KI60_9PEZI</name>
<evidence type="ECO:0000313" key="2">
    <source>
        <dbReference type="EMBL" id="KAK7514835.1"/>
    </source>
</evidence>
<keyword evidence="3" id="KW-1185">Reference proteome</keyword>
<accession>A0ABR1KI60</accession>
<feature type="region of interest" description="Disordered" evidence="1">
    <location>
        <begin position="447"/>
        <end position="489"/>
    </location>
</feature>
<reference evidence="2 3" key="1">
    <citation type="submission" date="2024-04" db="EMBL/GenBank/DDBJ databases">
        <title>Phyllosticta paracitricarpa is synonymous to the EU quarantine fungus P. citricarpa based on phylogenomic analyses.</title>
        <authorList>
            <consortium name="Lawrence Berkeley National Laboratory"/>
            <person name="Van Ingen-Buijs V.A."/>
            <person name="Van Westerhoven A.C."/>
            <person name="Haridas S."/>
            <person name="Skiadas P."/>
            <person name="Martin F."/>
            <person name="Groenewald J.Z."/>
            <person name="Crous P.W."/>
            <person name="Seidl M.F."/>
        </authorList>
    </citation>
    <scope>NUCLEOTIDE SEQUENCE [LARGE SCALE GENOMIC DNA]</scope>
    <source>
        <strain evidence="2 3">CBS 123371</strain>
    </source>
</reference>
<feature type="compositionally biased region" description="Polar residues" evidence="1">
    <location>
        <begin position="99"/>
        <end position="112"/>
    </location>
</feature>
<sequence length="581" mass="64440">MDPPSPKRRKPSPIGPENVVIETGDFRPRNQLRRTPSRRASYQSPTKASLSRFNPDILARRASISSDKQPNPGDPTSRGQRARAFVLRETDQLDPGDVSSDNQAQVWATKTTADVGAREMGGGDLPERPVDSQPDLPPQAGLFSSPRKSPAKRNKSLGQYLSSPSKQAAVPGTQVQRSPRSPAVSKGQSPMPAPGHGEQVLVVESSGEQQKSRAAFHSEPDPKQQEKEQLQARLDSLREEVGFIEQQVQFSRNHADADEDSSALISLINKQDPIASHVPTDHPSLAAMLASFIPLAKRIDPPSPLPEEPDKPLPTHEPIELDDPYPYLSLFTNFQFKSSLAMSKSDQQVHSIAMLSPLSLLEVDFDVAVDITSKHVRRLQIRKVSNWASRELGSYIFKASEENDLGAFCSAVISYWDLAIRRAACWVKCRWEYPHLLSYQRKEQRNAPGSLARPASGNQETSVNMAVQDEEEEEVSGVMMDSVDREHGDRPLSKTDLIPLLDHHQLVFKSKQVLLRITWRIQFDWSGVAQSVIRADAVVPDAWTEADSRGSLQRIPETFDKLLKSRGAFGAIKVLEGALFT</sequence>
<gene>
    <name evidence="2" type="ORF">IWZ03DRAFT_381837</name>
</gene>
<dbReference type="Proteomes" id="UP001363622">
    <property type="component" value="Unassembled WGS sequence"/>
</dbReference>
<evidence type="ECO:0000256" key="1">
    <source>
        <dbReference type="SAM" id="MobiDB-lite"/>
    </source>
</evidence>